<gene>
    <name evidence="8" type="ORF">TPC1_10717</name>
</gene>
<feature type="compositionally biased region" description="Basic and acidic residues" evidence="5">
    <location>
        <begin position="352"/>
        <end position="361"/>
    </location>
</feature>
<dbReference type="InterPro" id="IPR000620">
    <property type="entry name" value="EamA_dom"/>
</dbReference>
<dbReference type="EMBL" id="GDID01000531">
    <property type="protein sequence ID" value="JAP96075.1"/>
    <property type="molecule type" value="Transcribed_RNA"/>
</dbReference>
<evidence type="ECO:0000313" key="8">
    <source>
        <dbReference type="EMBL" id="JAP96075.1"/>
    </source>
</evidence>
<dbReference type="InterPro" id="IPR037185">
    <property type="entry name" value="EmrE-like"/>
</dbReference>
<name>A0A146KKF4_9EUKA</name>
<keyword evidence="4 6" id="KW-0472">Membrane</keyword>
<evidence type="ECO:0000259" key="7">
    <source>
        <dbReference type="Pfam" id="PF00892"/>
    </source>
</evidence>
<accession>A0A146KKF4</accession>
<organism evidence="8">
    <name type="scientific">Trepomonas sp. PC1</name>
    <dbReference type="NCBI Taxonomy" id="1076344"/>
    <lineage>
        <taxon>Eukaryota</taxon>
        <taxon>Metamonada</taxon>
        <taxon>Diplomonadida</taxon>
        <taxon>Hexamitidae</taxon>
        <taxon>Hexamitinae</taxon>
        <taxon>Trepomonas</taxon>
    </lineage>
</organism>
<feature type="domain" description="EamA" evidence="7">
    <location>
        <begin position="63"/>
        <end position="178"/>
    </location>
</feature>
<dbReference type="PANTHER" id="PTHR11132">
    <property type="entry name" value="SOLUTE CARRIER FAMILY 35"/>
    <property type="match status" value="1"/>
</dbReference>
<dbReference type="SUPFAM" id="SSF103481">
    <property type="entry name" value="Multidrug resistance efflux transporter EmrE"/>
    <property type="match status" value="1"/>
</dbReference>
<dbReference type="Pfam" id="PF00892">
    <property type="entry name" value="EamA"/>
    <property type="match status" value="1"/>
</dbReference>
<keyword evidence="3 6" id="KW-1133">Transmembrane helix</keyword>
<keyword evidence="2 6" id="KW-0812">Transmembrane</keyword>
<feature type="transmembrane region" description="Helical" evidence="6">
    <location>
        <begin position="192"/>
        <end position="213"/>
    </location>
</feature>
<feature type="transmembrane region" description="Helical" evidence="6">
    <location>
        <begin position="38"/>
        <end position="57"/>
    </location>
</feature>
<feature type="transmembrane region" description="Helical" evidence="6">
    <location>
        <begin position="234"/>
        <end position="252"/>
    </location>
</feature>
<evidence type="ECO:0000256" key="6">
    <source>
        <dbReference type="SAM" id="Phobius"/>
    </source>
</evidence>
<dbReference type="GO" id="GO:0016020">
    <property type="term" value="C:membrane"/>
    <property type="evidence" value="ECO:0007669"/>
    <property type="project" value="UniProtKB-SubCell"/>
</dbReference>
<evidence type="ECO:0000256" key="1">
    <source>
        <dbReference type="ARBA" id="ARBA00004141"/>
    </source>
</evidence>
<feature type="transmembrane region" description="Helical" evidence="6">
    <location>
        <begin position="162"/>
        <end position="186"/>
    </location>
</feature>
<evidence type="ECO:0000256" key="5">
    <source>
        <dbReference type="SAM" id="MobiDB-lite"/>
    </source>
</evidence>
<evidence type="ECO:0000256" key="4">
    <source>
        <dbReference type="ARBA" id="ARBA00023136"/>
    </source>
</evidence>
<protein>
    <submittedName>
        <fullName evidence="8">EamA-like transporter family protein</fullName>
    </submittedName>
</protein>
<feature type="region of interest" description="Disordered" evidence="5">
    <location>
        <begin position="351"/>
        <end position="374"/>
    </location>
</feature>
<sequence length="374" mass="42808">LQQNFNRSTSISFLFIIMKCKQNRCQCLHFRSVTDTTLFIFYMSVSICVPVFNFYVFQEVFKYPVTFTYIQFLFTSIVAIIWNSWINLEKQETCNTKISNKAHLKYKILCFCIPGVIMGCNVTMNNLGLARTSATLSILIKATTNIWTLLFDYLFFKHKPLLSGAITTCFILIGTIFIGISAFLYQEWKDEQIMAVIFLCISAVISSIYSVVLKQAQRYLREKKNIFIHPTESSFYISFICFLVMLIISLFVELEALPKLFSELFILENFLLLSLVGGCLMTAIDKLTAIFLQARNTLVDWTIIQDSKTVPKIVLDVLINNKYVFDGFSISGGLIIIAAEIAWSILSPNKKHAGEGIKKPEVEDEEQKLIENQQ</sequence>
<feature type="transmembrane region" description="Helical" evidence="6">
    <location>
        <begin position="134"/>
        <end position="155"/>
    </location>
</feature>
<proteinExistence type="predicted"/>
<reference evidence="8" key="1">
    <citation type="submission" date="2015-07" db="EMBL/GenBank/DDBJ databases">
        <title>Adaptation to a free-living lifestyle via gene acquisitions in the diplomonad Trepomonas sp. PC1.</title>
        <authorList>
            <person name="Xu F."/>
            <person name="Jerlstrom-Hultqvist J."/>
            <person name="Kolisko M."/>
            <person name="Simpson A.G.B."/>
            <person name="Roger A.J."/>
            <person name="Svard S.G."/>
            <person name="Andersson J.O."/>
        </authorList>
    </citation>
    <scope>NUCLEOTIDE SEQUENCE</scope>
    <source>
        <strain evidence="8">PC1</strain>
    </source>
</reference>
<dbReference type="AlphaFoldDB" id="A0A146KKF4"/>
<dbReference type="InterPro" id="IPR050186">
    <property type="entry name" value="TPT_transporter"/>
</dbReference>
<feature type="transmembrane region" description="Helical" evidence="6">
    <location>
        <begin position="108"/>
        <end position="128"/>
    </location>
</feature>
<evidence type="ECO:0000256" key="2">
    <source>
        <dbReference type="ARBA" id="ARBA00022692"/>
    </source>
</evidence>
<comment type="subcellular location">
    <subcellularLocation>
        <location evidence="1">Membrane</location>
        <topology evidence="1">Multi-pass membrane protein</topology>
    </subcellularLocation>
</comment>
<evidence type="ECO:0000256" key="3">
    <source>
        <dbReference type="ARBA" id="ARBA00022989"/>
    </source>
</evidence>
<feature type="transmembrane region" description="Helical" evidence="6">
    <location>
        <begin position="69"/>
        <end position="88"/>
    </location>
</feature>
<feature type="non-terminal residue" evidence="8">
    <location>
        <position position="1"/>
    </location>
</feature>
<feature type="transmembrane region" description="Helical" evidence="6">
    <location>
        <begin position="264"/>
        <end position="284"/>
    </location>
</feature>